<proteinExistence type="predicted"/>
<sequence length="62" mass="6333">MEKKSEARIPPQRGQVMGRVVKTVAEVVKTAASEAAKKVCGGSSAATAPQPCSESSKGNSDT</sequence>
<evidence type="ECO:0000313" key="3">
    <source>
        <dbReference type="Proteomes" id="UP000327013"/>
    </source>
</evidence>
<feature type="compositionally biased region" description="Polar residues" evidence="1">
    <location>
        <begin position="44"/>
        <end position="62"/>
    </location>
</feature>
<evidence type="ECO:0000256" key="1">
    <source>
        <dbReference type="SAM" id="MobiDB-lite"/>
    </source>
</evidence>
<dbReference type="Proteomes" id="UP000327013">
    <property type="component" value="Chromosome 1"/>
</dbReference>
<gene>
    <name evidence="2" type="ORF">FH972_001578</name>
</gene>
<reference evidence="2 3" key="1">
    <citation type="submission" date="2019-06" db="EMBL/GenBank/DDBJ databases">
        <title>A chromosomal-level reference genome of Carpinus fangiana (Coryloideae, Betulaceae).</title>
        <authorList>
            <person name="Yang X."/>
            <person name="Wang Z."/>
            <person name="Zhang L."/>
            <person name="Hao G."/>
            <person name="Liu J."/>
            <person name="Yang Y."/>
        </authorList>
    </citation>
    <scope>NUCLEOTIDE SEQUENCE [LARGE SCALE GENOMIC DNA]</scope>
    <source>
        <strain evidence="2">Cfa_2016G</strain>
        <tissue evidence="2">Leaf</tissue>
    </source>
</reference>
<evidence type="ECO:0000313" key="2">
    <source>
        <dbReference type="EMBL" id="KAE7996896.1"/>
    </source>
</evidence>
<protein>
    <submittedName>
        <fullName evidence="2">Uncharacterized protein</fullName>
    </submittedName>
</protein>
<feature type="region of interest" description="Disordered" evidence="1">
    <location>
        <begin position="35"/>
        <end position="62"/>
    </location>
</feature>
<name>A0A5N6QCB8_9ROSI</name>
<dbReference type="AlphaFoldDB" id="A0A5N6QCB8"/>
<accession>A0A5N6QCB8</accession>
<keyword evidence="3" id="KW-1185">Reference proteome</keyword>
<organism evidence="2 3">
    <name type="scientific">Carpinus fangiana</name>
    <dbReference type="NCBI Taxonomy" id="176857"/>
    <lineage>
        <taxon>Eukaryota</taxon>
        <taxon>Viridiplantae</taxon>
        <taxon>Streptophyta</taxon>
        <taxon>Embryophyta</taxon>
        <taxon>Tracheophyta</taxon>
        <taxon>Spermatophyta</taxon>
        <taxon>Magnoliopsida</taxon>
        <taxon>eudicotyledons</taxon>
        <taxon>Gunneridae</taxon>
        <taxon>Pentapetalae</taxon>
        <taxon>rosids</taxon>
        <taxon>fabids</taxon>
        <taxon>Fagales</taxon>
        <taxon>Betulaceae</taxon>
        <taxon>Carpinus</taxon>
    </lineage>
</organism>
<dbReference type="EMBL" id="CM017321">
    <property type="protein sequence ID" value="KAE7996896.1"/>
    <property type="molecule type" value="Genomic_DNA"/>
</dbReference>